<dbReference type="SUPFAM" id="SSF54285">
    <property type="entry name" value="MoaD/ThiS"/>
    <property type="match status" value="1"/>
</dbReference>
<evidence type="ECO:0000313" key="4">
    <source>
        <dbReference type="Proteomes" id="UP000315289"/>
    </source>
</evidence>
<accession>A0A557SVB6</accession>
<dbReference type="RefSeq" id="WP_144731147.1">
    <property type="nucleotide sequence ID" value="NZ_ML675583.1"/>
</dbReference>
<gene>
    <name evidence="3" type="ORF">NARC_70135</name>
</gene>
<dbReference type="SUPFAM" id="SSF69572">
    <property type="entry name" value="Activating enzymes of the ubiquitin-like proteins"/>
    <property type="match status" value="1"/>
</dbReference>
<dbReference type="Pfam" id="PF02597">
    <property type="entry name" value="ThiS"/>
    <property type="match status" value="1"/>
</dbReference>
<dbReference type="Pfam" id="PF00899">
    <property type="entry name" value="ThiF"/>
    <property type="match status" value="1"/>
</dbReference>
<evidence type="ECO:0000313" key="3">
    <source>
        <dbReference type="EMBL" id="TVP40554.1"/>
    </source>
</evidence>
<dbReference type="PANTHER" id="PTHR10953">
    <property type="entry name" value="UBIQUITIN-ACTIVATING ENZYME E1"/>
    <property type="match status" value="1"/>
</dbReference>
<comment type="caution">
    <text evidence="3">The sequence shown here is derived from an EMBL/GenBank/DDBJ whole genome shotgun (WGS) entry which is preliminary data.</text>
</comment>
<protein>
    <submittedName>
        <fullName evidence="3">4-methyl-5-(Beta-hydroxyethyl)thiazole monophosphate synthesis protein</fullName>
    </submittedName>
</protein>
<dbReference type="InterPro" id="IPR045886">
    <property type="entry name" value="ThiF/MoeB/HesA"/>
</dbReference>
<evidence type="ECO:0000259" key="2">
    <source>
        <dbReference type="Pfam" id="PF00899"/>
    </source>
</evidence>
<sequence>MTTIEFVVPSVLNKGAGEKKMSIDASTLDEAFNIVSGIMGDDFKRRVIDINGKPKALINIYINGKNMRFNNAGMGSVLKEGDSIYILPAVAGGAEITNQDMLRYSRQIMLEEIGYIGMEKLKDTKICVVGAGGIGNPVLAQLVGMGIGEIRIVDRDVIEISNLHRQHLYTDADIGKVKVEAALERLQKMNPSVKIEAIPISVTKFTAEKIIKGYDIVIDALDSIDARYALNDACLRLGIPFIYAGALGMVGSVCTILPHQSACLRCIFPELSEDEMPTCSTEGVHPSILYLVSGIQVSEAVKIAIGQQPSLVNKLLYVDLNDLVFDKIQMNRHDECPSCGLHVEQKDIKIPSIMVEELCGRDRGKRTYTVTPAQITNEVDLSNILKIAESNGYILKSKGNLGVTVSFQNQLLISFLTSGAATIVGAKSEEEALSIYSTFTEELKPIS</sequence>
<dbReference type="GO" id="GO:0008641">
    <property type="term" value="F:ubiquitin-like modifier activating enzyme activity"/>
    <property type="evidence" value="ECO:0007669"/>
    <property type="project" value="InterPro"/>
</dbReference>
<dbReference type="CDD" id="cd00757">
    <property type="entry name" value="ThiF_MoeB_HesA_family"/>
    <property type="match status" value="1"/>
</dbReference>
<dbReference type="Gene3D" id="3.10.20.30">
    <property type="match status" value="1"/>
</dbReference>
<proteinExistence type="inferred from homology"/>
<dbReference type="PANTHER" id="PTHR10953:SF102">
    <property type="entry name" value="ADENYLYLTRANSFERASE AND SULFURTRANSFERASE MOCS3"/>
    <property type="match status" value="1"/>
</dbReference>
<evidence type="ECO:0000256" key="1">
    <source>
        <dbReference type="ARBA" id="ARBA00009919"/>
    </source>
</evidence>
<dbReference type="InterPro" id="IPR003749">
    <property type="entry name" value="ThiS/MoaD-like"/>
</dbReference>
<name>A0A557SVB6_9ARCH</name>
<dbReference type="AlphaFoldDB" id="A0A557SVB6"/>
<dbReference type="InterPro" id="IPR035985">
    <property type="entry name" value="Ubiquitin-activating_enz"/>
</dbReference>
<dbReference type="FunFam" id="3.40.50.720:FF:000080">
    <property type="entry name" value="Thiazole biosynthesis adenylyltransferase ThiF"/>
    <property type="match status" value="1"/>
</dbReference>
<dbReference type="Proteomes" id="UP000315289">
    <property type="component" value="Unassembled WGS sequence"/>
</dbReference>
<dbReference type="InterPro" id="IPR012675">
    <property type="entry name" value="Beta-grasp_dom_sf"/>
</dbReference>
<reference evidence="3 4" key="1">
    <citation type="journal article" date="2019" name="Front. Microbiol.">
        <title>Ammonia Oxidation by the Arctic Terrestrial Thaumarchaeote Candidatus Nitrosocosmicus arcticus Is Stimulated by Increasing Temperatures.</title>
        <authorList>
            <person name="Alves R.J.E."/>
            <person name="Kerou M."/>
            <person name="Zappe A."/>
            <person name="Bittner R."/>
            <person name="Abby S.S."/>
            <person name="Schmidt H.A."/>
            <person name="Pfeifer K."/>
            <person name="Schleper C."/>
        </authorList>
    </citation>
    <scope>NUCLEOTIDE SEQUENCE [LARGE SCALE GENOMIC DNA]</scope>
    <source>
        <strain evidence="3 4">Kfb</strain>
    </source>
</reference>
<organism evidence="3 4">
    <name type="scientific">Candidatus Nitrosocosmicus arcticus</name>
    <dbReference type="NCBI Taxonomy" id="2035267"/>
    <lineage>
        <taxon>Archaea</taxon>
        <taxon>Nitrososphaerota</taxon>
        <taxon>Nitrososphaeria</taxon>
        <taxon>Nitrososphaerales</taxon>
        <taxon>Nitrososphaeraceae</taxon>
        <taxon>Candidatus Nitrosocosmicus</taxon>
    </lineage>
</organism>
<dbReference type="EMBL" id="VOAH01000007">
    <property type="protein sequence ID" value="TVP40554.1"/>
    <property type="molecule type" value="Genomic_DNA"/>
</dbReference>
<dbReference type="InterPro" id="IPR000594">
    <property type="entry name" value="ThiF_NAD_FAD-bd"/>
</dbReference>
<dbReference type="GO" id="GO:0005737">
    <property type="term" value="C:cytoplasm"/>
    <property type="evidence" value="ECO:0007669"/>
    <property type="project" value="TreeGrafter"/>
</dbReference>
<dbReference type="OrthoDB" id="7915at2157"/>
<dbReference type="InterPro" id="IPR016155">
    <property type="entry name" value="Mopterin_synth/thiamin_S_b"/>
</dbReference>
<keyword evidence="4" id="KW-1185">Reference proteome</keyword>
<feature type="domain" description="THIF-type NAD/FAD binding fold" evidence="2">
    <location>
        <begin position="104"/>
        <end position="337"/>
    </location>
</feature>
<dbReference type="Gene3D" id="3.40.50.720">
    <property type="entry name" value="NAD(P)-binding Rossmann-like Domain"/>
    <property type="match status" value="1"/>
</dbReference>
<dbReference type="GO" id="GO:0016779">
    <property type="term" value="F:nucleotidyltransferase activity"/>
    <property type="evidence" value="ECO:0007669"/>
    <property type="project" value="TreeGrafter"/>
</dbReference>
<dbReference type="GO" id="GO:0004792">
    <property type="term" value="F:thiosulfate-cyanide sulfurtransferase activity"/>
    <property type="evidence" value="ECO:0007669"/>
    <property type="project" value="TreeGrafter"/>
</dbReference>
<comment type="similarity">
    <text evidence="1">Belongs to the HesA/MoeB/ThiF family.</text>
</comment>